<protein>
    <submittedName>
        <fullName evidence="3">Hydantoinase/oxoprolinase family protein</fullName>
    </submittedName>
</protein>
<dbReference type="InterPro" id="IPR002821">
    <property type="entry name" value="Hydantoinase_A"/>
</dbReference>
<proteinExistence type="predicted"/>
<reference evidence="3 4" key="1">
    <citation type="submission" date="2024-07" db="EMBL/GenBank/DDBJ databases">
        <title>Marimonas sp.nov., isolated from tidal-flat sediment.</title>
        <authorList>
            <person name="Jayan J.N."/>
            <person name="Lee S.S."/>
        </authorList>
    </citation>
    <scope>NUCLEOTIDE SEQUENCE [LARGE SCALE GENOMIC DNA]</scope>
    <source>
        <strain evidence="3 4">MJW-29</strain>
    </source>
</reference>
<dbReference type="RefSeq" id="WP_367880296.1">
    <property type="nucleotide sequence ID" value="NZ_JBFNXX010000299.1"/>
</dbReference>
<feature type="non-terminal residue" evidence="3">
    <location>
        <position position="77"/>
    </location>
</feature>
<evidence type="ECO:0000313" key="4">
    <source>
        <dbReference type="Proteomes" id="UP001556098"/>
    </source>
</evidence>
<dbReference type="InterPro" id="IPR045079">
    <property type="entry name" value="Oxoprolinase-like"/>
</dbReference>
<evidence type="ECO:0000313" key="3">
    <source>
        <dbReference type="EMBL" id="MEW9922627.1"/>
    </source>
</evidence>
<organism evidence="3 4">
    <name type="scientific">Sulfitobacter sediminis</name>
    <dbReference type="NCBI Taxonomy" id="3234186"/>
    <lineage>
        <taxon>Bacteria</taxon>
        <taxon>Pseudomonadati</taxon>
        <taxon>Pseudomonadota</taxon>
        <taxon>Alphaproteobacteria</taxon>
        <taxon>Rhodobacterales</taxon>
        <taxon>Roseobacteraceae</taxon>
        <taxon>Sulfitobacter</taxon>
    </lineage>
</organism>
<dbReference type="Proteomes" id="UP001556098">
    <property type="component" value="Unassembled WGS sequence"/>
</dbReference>
<accession>A0ABV3RUB4</accession>
<evidence type="ECO:0000259" key="2">
    <source>
        <dbReference type="Pfam" id="PF01968"/>
    </source>
</evidence>
<keyword evidence="4" id="KW-1185">Reference proteome</keyword>
<name>A0ABV3RUB4_9RHOB</name>
<feature type="domain" description="Hydantoinase A/oxoprolinase" evidence="2">
    <location>
        <begin position="8"/>
        <end position="77"/>
    </location>
</feature>
<dbReference type="PANTHER" id="PTHR11365">
    <property type="entry name" value="5-OXOPROLINASE RELATED"/>
    <property type="match status" value="1"/>
</dbReference>
<evidence type="ECO:0000256" key="1">
    <source>
        <dbReference type="SAM" id="MobiDB-lite"/>
    </source>
</evidence>
<dbReference type="EMBL" id="JBFNXX010000299">
    <property type="protein sequence ID" value="MEW9922627.1"/>
    <property type="molecule type" value="Genomic_DNA"/>
</dbReference>
<feature type="non-terminal residue" evidence="3">
    <location>
        <position position="1"/>
    </location>
</feature>
<sequence>TARTFEVARTYRFAKGSGMPVPIPVIEMIEIGAGGGALAWVDAMGRIQTGPDSAGSETRPASYQRGGTRPAITDADL</sequence>
<dbReference type="PANTHER" id="PTHR11365:SF23">
    <property type="entry name" value="HYPOTHETICAL 5-OXOPROLINASE (EUROFUNG)-RELATED"/>
    <property type="match status" value="1"/>
</dbReference>
<gene>
    <name evidence="3" type="ORF">AB2B41_23840</name>
</gene>
<comment type="caution">
    <text evidence="3">The sequence shown here is derived from an EMBL/GenBank/DDBJ whole genome shotgun (WGS) entry which is preliminary data.</text>
</comment>
<dbReference type="Pfam" id="PF01968">
    <property type="entry name" value="Hydantoinase_A"/>
    <property type="match status" value="1"/>
</dbReference>
<feature type="region of interest" description="Disordered" evidence="1">
    <location>
        <begin position="47"/>
        <end position="77"/>
    </location>
</feature>